<reference evidence="1" key="1">
    <citation type="journal article" date="2021" name="Open Biol.">
        <title>Shared evolutionary footprints suggest mitochondrial oxidative damage underlies multiple complex I losses in fungi.</title>
        <authorList>
            <person name="Schikora-Tamarit M.A."/>
            <person name="Marcet-Houben M."/>
            <person name="Nosek J."/>
            <person name="Gabaldon T."/>
        </authorList>
    </citation>
    <scope>NUCLEOTIDE SEQUENCE</scope>
    <source>
        <strain evidence="1">CBS2887</strain>
    </source>
</reference>
<sequence>MPFLILTTSEDLNILLQYGKLTAFTSINEELGEVVMTIQASIMVEELLLSVESFLANGATEVFDVILSTKDSIMRTVQDLITNTTQQPTSFVEMLLTQRYLFTRSNFKREVLLQEWCVTVMTTKTLQMITFPQGSNGLSSDWLLTFGTDRVWRG</sequence>
<proteinExistence type="predicted"/>
<gene>
    <name evidence="1" type="ORF">WICPIJ_008056</name>
</gene>
<keyword evidence="2" id="KW-1185">Reference proteome</keyword>
<name>A0A9P8TJB9_WICPI</name>
<evidence type="ECO:0000313" key="2">
    <source>
        <dbReference type="Proteomes" id="UP000774326"/>
    </source>
</evidence>
<organism evidence="1 2">
    <name type="scientific">Wickerhamomyces pijperi</name>
    <name type="common">Yeast</name>
    <name type="synonym">Pichia pijperi</name>
    <dbReference type="NCBI Taxonomy" id="599730"/>
    <lineage>
        <taxon>Eukaryota</taxon>
        <taxon>Fungi</taxon>
        <taxon>Dikarya</taxon>
        <taxon>Ascomycota</taxon>
        <taxon>Saccharomycotina</taxon>
        <taxon>Saccharomycetes</taxon>
        <taxon>Phaffomycetales</taxon>
        <taxon>Wickerhamomycetaceae</taxon>
        <taxon>Wickerhamomyces</taxon>
    </lineage>
</organism>
<dbReference type="EMBL" id="JAEUBG010004644">
    <property type="protein sequence ID" value="KAH3680971.1"/>
    <property type="molecule type" value="Genomic_DNA"/>
</dbReference>
<comment type="caution">
    <text evidence="1">The sequence shown here is derived from an EMBL/GenBank/DDBJ whole genome shotgun (WGS) entry which is preliminary data.</text>
</comment>
<dbReference type="Proteomes" id="UP000774326">
    <property type="component" value="Unassembled WGS sequence"/>
</dbReference>
<evidence type="ECO:0000313" key="1">
    <source>
        <dbReference type="EMBL" id="KAH3680971.1"/>
    </source>
</evidence>
<protein>
    <submittedName>
        <fullName evidence="1">Uncharacterized protein</fullName>
    </submittedName>
</protein>
<dbReference type="AlphaFoldDB" id="A0A9P8TJB9"/>
<reference evidence="1" key="2">
    <citation type="submission" date="2021-01" db="EMBL/GenBank/DDBJ databases">
        <authorList>
            <person name="Schikora-Tamarit M.A."/>
        </authorList>
    </citation>
    <scope>NUCLEOTIDE SEQUENCE</scope>
    <source>
        <strain evidence="1">CBS2887</strain>
    </source>
</reference>
<accession>A0A9P8TJB9</accession>